<accession>A0A075FB58</accession>
<dbReference type="OrthoDB" id="5741693at2"/>
<dbReference type="STRING" id="80854.MVIS_3447"/>
<evidence type="ECO:0000313" key="3">
    <source>
        <dbReference type="EMBL" id="SGY95759.1"/>
    </source>
</evidence>
<dbReference type="AlphaFoldDB" id="A0A075FB58"/>
<dbReference type="PANTHER" id="PTHR37166">
    <property type="entry name" value="PROTEIN FLAG"/>
    <property type="match status" value="1"/>
</dbReference>
<gene>
    <name evidence="1" type="primary">flaG</name>
    <name evidence="2" type="ORF">MT2528_1562</name>
    <name evidence="3" type="ORF">NVI5450_1761</name>
</gene>
<evidence type="ECO:0000313" key="1">
    <source>
        <dbReference type="EMBL" id="AIE76442.1"/>
    </source>
</evidence>
<evidence type="ECO:0000313" key="5">
    <source>
        <dbReference type="Proteomes" id="UP000183794"/>
    </source>
</evidence>
<dbReference type="Proteomes" id="UP000182660">
    <property type="component" value="Unassembled WGS sequence"/>
</dbReference>
<dbReference type="EMBL" id="FPLD01000051">
    <property type="protein sequence ID" value="SGY95759.1"/>
    <property type="molecule type" value="Genomic_DNA"/>
</dbReference>
<dbReference type="Proteomes" id="UP000183794">
    <property type="component" value="Unassembled WGS sequence"/>
</dbReference>
<dbReference type="PATRIC" id="fig|80854.5.peg.3645"/>
<evidence type="ECO:0000313" key="4">
    <source>
        <dbReference type="Proteomes" id="UP000182660"/>
    </source>
</evidence>
<keyword evidence="1" id="KW-0282">Flagellum</keyword>
<dbReference type="Gene3D" id="3.30.160.170">
    <property type="entry name" value="FlaG-like"/>
    <property type="match status" value="1"/>
</dbReference>
<keyword evidence="1" id="KW-0966">Cell projection</keyword>
<name>A0A075FB58_9GAMM</name>
<dbReference type="EMBL" id="KJ746480">
    <property type="protein sequence ID" value="AIE76442.1"/>
    <property type="molecule type" value="Genomic_DNA"/>
</dbReference>
<dbReference type="SUPFAM" id="SSF160214">
    <property type="entry name" value="FlaG-like"/>
    <property type="match status" value="1"/>
</dbReference>
<evidence type="ECO:0000313" key="2">
    <source>
        <dbReference type="EMBL" id="SGY88643.1"/>
    </source>
</evidence>
<reference evidence="1" key="1">
    <citation type="submission" date="2014-04" db="EMBL/GenBank/DDBJ databases">
        <title>Host specificity and clade dependent distribution of putative virulence genes in Moritella viscosa.</title>
        <authorList>
            <person name="Karlsen C."/>
            <person name="Ellingsen A.B."/>
            <person name="Wiik-Nielsen C."/>
            <person name="Winther-Larsen H.C."/>
            <person name="Colquhoun D.J."/>
            <person name="Sorum H."/>
        </authorList>
    </citation>
    <scope>NUCLEOTIDE SEQUENCE</scope>
    <source>
        <strain evidence="1">NCIMB 13584</strain>
    </source>
</reference>
<dbReference type="EMBL" id="FPLJ01000039">
    <property type="protein sequence ID" value="SGY88643.1"/>
    <property type="molecule type" value="Genomic_DNA"/>
</dbReference>
<dbReference type="KEGG" id="mvs:MVIS_3447"/>
<keyword evidence="4" id="KW-1185">Reference proteome</keyword>
<proteinExistence type="predicted"/>
<dbReference type="PANTHER" id="PTHR37166:SF1">
    <property type="entry name" value="PROTEIN FLAG"/>
    <property type="match status" value="1"/>
</dbReference>
<dbReference type="InterPro" id="IPR005186">
    <property type="entry name" value="FlaG"/>
</dbReference>
<organism evidence="1">
    <name type="scientific">Moritella viscosa</name>
    <dbReference type="NCBI Taxonomy" id="80854"/>
    <lineage>
        <taxon>Bacteria</taxon>
        <taxon>Pseudomonadati</taxon>
        <taxon>Pseudomonadota</taxon>
        <taxon>Gammaproteobacteria</taxon>
        <taxon>Alteromonadales</taxon>
        <taxon>Moritellaceae</taxon>
        <taxon>Moritella</taxon>
    </lineage>
</organism>
<keyword evidence="1" id="KW-0969">Cilium</keyword>
<reference evidence="2 4" key="2">
    <citation type="submission" date="2016-11" db="EMBL/GenBank/DDBJ databases">
        <authorList>
            <person name="Klemetsen T."/>
        </authorList>
    </citation>
    <scope>NUCLEOTIDE SEQUENCE [LARGE SCALE GENOMIC DNA]</scope>
    <source>
        <strain evidence="2">MT 2528</strain>
    </source>
</reference>
<dbReference type="InterPro" id="IPR035924">
    <property type="entry name" value="FlaG-like_sf"/>
</dbReference>
<dbReference type="Pfam" id="PF03646">
    <property type="entry name" value="FlaG"/>
    <property type="match status" value="1"/>
</dbReference>
<reference evidence="3 5" key="3">
    <citation type="submission" date="2016-11" db="EMBL/GenBank/DDBJ databases">
        <authorList>
            <person name="Jaros S."/>
            <person name="Januszkiewicz K."/>
            <person name="Wedrychowicz H."/>
        </authorList>
    </citation>
    <scope>NUCLEOTIDE SEQUENCE [LARGE SCALE GENOMIC DNA]</scope>
    <source>
        <strain evidence="3">NVI 5450</strain>
    </source>
</reference>
<dbReference type="HOGENOM" id="CLU_1862930_0_0_6"/>
<dbReference type="RefSeq" id="WP_045111457.1">
    <property type="nucleotide sequence ID" value="NZ_CAWRBC010000070.1"/>
</dbReference>
<protein>
    <submittedName>
        <fullName evidence="2">Flagellin FlaG</fullName>
    </submittedName>
    <submittedName>
        <fullName evidence="1">Flagellin component G</fullName>
    </submittedName>
</protein>
<sequence length="137" mass="15148">MSIDNNMDNKSIRFHPDPVVTKEPVITNPAVSIPPIENELSVENPLSEPEVANDINLEQKLLEAKDTLQAHFDVNNKKLNFSVHGDTGRLVVKVVDPESGEILKELPSEAVLKMATNIEKFQDNISASSGLLFDEMV</sequence>